<dbReference type="Proteomes" id="UP000607653">
    <property type="component" value="Unassembled WGS sequence"/>
</dbReference>
<proteinExistence type="predicted"/>
<reference evidence="2 3" key="1">
    <citation type="journal article" date="2020" name="Mol. Biol. Evol.">
        <title>Distinct Expression and Methylation Patterns for Genes with Different Fates following a Single Whole-Genome Duplication in Flowering Plants.</title>
        <authorList>
            <person name="Shi T."/>
            <person name="Rahmani R.S."/>
            <person name="Gugger P.F."/>
            <person name="Wang M."/>
            <person name="Li H."/>
            <person name="Zhang Y."/>
            <person name="Li Z."/>
            <person name="Wang Q."/>
            <person name="Van de Peer Y."/>
            <person name="Marchal K."/>
            <person name="Chen J."/>
        </authorList>
    </citation>
    <scope>NUCLEOTIDE SEQUENCE [LARGE SCALE GENOMIC DNA]</scope>
    <source>
        <tissue evidence="2">Leaf</tissue>
    </source>
</reference>
<sequence>MTNGHLSVRDIGGTSCSPMTKGKSDVKEEHCSVMHVNWELLNLILRELNAQDAEWIMSSRNGLYQATMAFNVRGHEVSFTGKLYPSPEDSIQTAAAIGICHIREAHHVRVVDITYPQYHNALRQSRILQRGMDALV</sequence>
<name>A0A822XKY3_NELNU</name>
<evidence type="ECO:0000313" key="2">
    <source>
        <dbReference type="EMBL" id="DAD20662.1"/>
    </source>
</evidence>
<organism evidence="2 3">
    <name type="scientific">Nelumbo nucifera</name>
    <name type="common">Sacred lotus</name>
    <dbReference type="NCBI Taxonomy" id="4432"/>
    <lineage>
        <taxon>Eukaryota</taxon>
        <taxon>Viridiplantae</taxon>
        <taxon>Streptophyta</taxon>
        <taxon>Embryophyta</taxon>
        <taxon>Tracheophyta</taxon>
        <taxon>Spermatophyta</taxon>
        <taxon>Magnoliopsida</taxon>
        <taxon>Proteales</taxon>
        <taxon>Nelumbonaceae</taxon>
        <taxon>Nelumbo</taxon>
    </lineage>
</organism>
<keyword evidence="3" id="KW-1185">Reference proteome</keyword>
<feature type="region of interest" description="Disordered" evidence="1">
    <location>
        <begin position="1"/>
        <end position="22"/>
    </location>
</feature>
<evidence type="ECO:0000313" key="3">
    <source>
        <dbReference type="Proteomes" id="UP000607653"/>
    </source>
</evidence>
<dbReference type="AlphaFoldDB" id="A0A822XKY3"/>
<accession>A0A822XKY3</accession>
<dbReference type="EMBL" id="DUZY01000001">
    <property type="protein sequence ID" value="DAD20662.1"/>
    <property type="molecule type" value="Genomic_DNA"/>
</dbReference>
<evidence type="ECO:0000256" key="1">
    <source>
        <dbReference type="SAM" id="MobiDB-lite"/>
    </source>
</evidence>
<protein>
    <submittedName>
        <fullName evidence="2">Uncharacterized protein</fullName>
    </submittedName>
</protein>
<gene>
    <name evidence="2" type="ORF">HUJ06_022125</name>
</gene>
<comment type="caution">
    <text evidence="2">The sequence shown here is derived from an EMBL/GenBank/DDBJ whole genome shotgun (WGS) entry which is preliminary data.</text>
</comment>